<dbReference type="PROSITE" id="PS50835">
    <property type="entry name" value="IG_LIKE"/>
    <property type="match status" value="2"/>
</dbReference>
<dbReference type="EMBL" id="JAHDVG010000467">
    <property type="protein sequence ID" value="KAH1182344.1"/>
    <property type="molecule type" value="Genomic_DNA"/>
</dbReference>
<keyword evidence="1" id="KW-0393">Immunoglobulin domain</keyword>
<evidence type="ECO:0000256" key="1">
    <source>
        <dbReference type="ARBA" id="ARBA00023319"/>
    </source>
</evidence>
<dbReference type="InterPro" id="IPR003597">
    <property type="entry name" value="Ig_C1-set"/>
</dbReference>
<protein>
    <recommendedName>
        <fullName evidence="2">Ig-like domain-containing protein</fullName>
    </recommendedName>
</protein>
<dbReference type="Gene3D" id="2.60.40.10">
    <property type="entry name" value="Immunoglobulins"/>
    <property type="match status" value="2"/>
</dbReference>
<dbReference type="InterPro" id="IPR003006">
    <property type="entry name" value="Ig/MHC_CS"/>
</dbReference>
<dbReference type="SUPFAM" id="SSF48726">
    <property type="entry name" value="Immunoglobulin"/>
    <property type="match status" value="2"/>
</dbReference>
<dbReference type="PROSITE" id="PS00290">
    <property type="entry name" value="IG_MHC"/>
    <property type="match status" value="1"/>
</dbReference>
<dbReference type="InterPro" id="IPR036179">
    <property type="entry name" value="Ig-like_dom_sf"/>
</dbReference>
<accession>A0A9D3XKM7</accession>
<sequence length="278" mass="30753">MKNGSNPSRDPVQLACFISGFYPENLTVEWMEWMVDGQPRKLPSVTALATKDPNGPTYSTHCNASVSKADWRKVYLYTCQVSQPGTPVKSQGHTNKCREETSPGDIQVFLVPPSPADLYVAQSPMLTCLVVNLPSNSGLQVVWSREKTESVVPEPLTLTEQFNSTFTASSSMPIFTRDWEAGETFTCKVEHSELPSSLTKSMSKKPEVIVSGEFCSEDGDEELDGLWSTISVFITLFLLSVCYSATMTLFKVKWLFSAMGELNQASGPEYKNEIQSVV</sequence>
<dbReference type="Pfam" id="PF07654">
    <property type="entry name" value="C1-set"/>
    <property type="match status" value="2"/>
</dbReference>
<dbReference type="InterPro" id="IPR013783">
    <property type="entry name" value="Ig-like_fold"/>
</dbReference>
<feature type="domain" description="Ig-like" evidence="2">
    <location>
        <begin position="103"/>
        <end position="203"/>
    </location>
</feature>
<dbReference type="InterPro" id="IPR007110">
    <property type="entry name" value="Ig-like_dom"/>
</dbReference>
<feature type="domain" description="Ig-like" evidence="2">
    <location>
        <begin position="1"/>
        <end position="95"/>
    </location>
</feature>
<dbReference type="SMART" id="SM00407">
    <property type="entry name" value="IGc1"/>
    <property type="match status" value="2"/>
</dbReference>
<evidence type="ECO:0000259" key="2">
    <source>
        <dbReference type="PROSITE" id="PS50835"/>
    </source>
</evidence>
<dbReference type="PANTHER" id="PTHR23411">
    <property type="entry name" value="TAPASIN"/>
    <property type="match status" value="1"/>
</dbReference>
<dbReference type="Proteomes" id="UP000827986">
    <property type="component" value="Unassembled WGS sequence"/>
</dbReference>
<name>A0A9D3XKM7_9SAUR</name>
<evidence type="ECO:0000313" key="4">
    <source>
        <dbReference type="Proteomes" id="UP000827986"/>
    </source>
</evidence>
<organism evidence="3 4">
    <name type="scientific">Mauremys mutica</name>
    <name type="common">yellowpond turtle</name>
    <dbReference type="NCBI Taxonomy" id="74926"/>
    <lineage>
        <taxon>Eukaryota</taxon>
        <taxon>Metazoa</taxon>
        <taxon>Chordata</taxon>
        <taxon>Craniata</taxon>
        <taxon>Vertebrata</taxon>
        <taxon>Euteleostomi</taxon>
        <taxon>Archelosauria</taxon>
        <taxon>Testudinata</taxon>
        <taxon>Testudines</taxon>
        <taxon>Cryptodira</taxon>
        <taxon>Durocryptodira</taxon>
        <taxon>Testudinoidea</taxon>
        <taxon>Geoemydidae</taxon>
        <taxon>Geoemydinae</taxon>
        <taxon>Mauremys</taxon>
    </lineage>
</organism>
<dbReference type="InterPro" id="IPR050380">
    <property type="entry name" value="Immune_Resp_Modulators"/>
</dbReference>
<comment type="caution">
    <text evidence="3">The sequence shown here is derived from an EMBL/GenBank/DDBJ whole genome shotgun (WGS) entry which is preliminary data.</text>
</comment>
<keyword evidence="4" id="KW-1185">Reference proteome</keyword>
<proteinExistence type="predicted"/>
<gene>
    <name evidence="3" type="ORF">KIL84_010098</name>
</gene>
<dbReference type="AlphaFoldDB" id="A0A9D3XKM7"/>
<evidence type="ECO:0000313" key="3">
    <source>
        <dbReference type="EMBL" id="KAH1182344.1"/>
    </source>
</evidence>
<reference evidence="3" key="1">
    <citation type="submission" date="2021-09" db="EMBL/GenBank/DDBJ databases">
        <title>The genome of Mauremys mutica provides insights into the evolution of semi-aquatic lifestyle.</title>
        <authorList>
            <person name="Gong S."/>
            <person name="Gao Y."/>
        </authorList>
    </citation>
    <scope>NUCLEOTIDE SEQUENCE</scope>
    <source>
        <strain evidence="3">MM-2020</strain>
        <tissue evidence="3">Muscle</tissue>
    </source>
</reference>
<dbReference type="FunFam" id="2.60.40.10:FF:000998">
    <property type="entry name" value="Immunoglobulin heavy constant epsilon"/>
    <property type="match status" value="1"/>
</dbReference>